<organism evidence="2">
    <name type="scientific">Heterosigma akashiwo</name>
    <name type="common">Chromophytic alga</name>
    <name type="synonym">Heterosigma carterae</name>
    <dbReference type="NCBI Taxonomy" id="2829"/>
    <lineage>
        <taxon>Eukaryota</taxon>
        <taxon>Sar</taxon>
        <taxon>Stramenopiles</taxon>
        <taxon>Ochrophyta</taxon>
        <taxon>Raphidophyceae</taxon>
        <taxon>Chattonellales</taxon>
        <taxon>Chattonellaceae</taxon>
        <taxon>Heterosigma</taxon>
    </lineage>
</organism>
<dbReference type="EMBL" id="HBIU01051534">
    <property type="protein sequence ID" value="CAE0644711.1"/>
    <property type="molecule type" value="Transcribed_RNA"/>
</dbReference>
<dbReference type="Gene3D" id="3.40.30.10">
    <property type="entry name" value="Glutaredoxin"/>
    <property type="match status" value="1"/>
</dbReference>
<dbReference type="AlphaFoldDB" id="A0A6V1NMT0"/>
<dbReference type="InterPro" id="IPR036249">
    <property type="entry name" value="Thioredoxin-like_sf"/>
</dbReference>
<protein>
    <recommendedName>
        <fullName evidence="3">Thioredoxin domain-containing protein</fullName>
    </recommendedName>
</protein>
<evidence type="ECO:0000313" key="2">
    <source>
        <dbReference type="EMBL" id="CAE0644711.1"/>
    </source>
</evidence>
<gene>
    <name evidence="2" type="ORF">HAKA00212_LOCUS22795</name>
</gene>
<evidence type="ECO:0000256" key="1">
    <source>
        <dbReference type="SAM" id="SignalP"/>
    </source>
</evidence>
<reference evidence="2" key="1">
    <citation type="submission" date="2021-01" db="EMBL/GenBank/DDBJ databases">
        <authorList>
            <person name="Corre E."/>
            <person name="Pelletier E."/>
            <person name="Niang G."/>
            <person name="Scheremetjew M."/>
            <person name="Finn R."/>
            <person name="Kale V."/>
            <person name="Holt S."/>
            <person name="Cochrane G."/>
            <person name="Meng A."/>
            <person name="Brown T."/>
            <person name="Cohen L."/>
        </authorList>
    </citation>
    <scope>NUCLEOTIDE SEQUENCE</scope>
    <source>
        <strain evidence="2">CCMP3107</strain>
    </source>
</reference>
<proteinExistence type="predicted"/>
<name>A0A6V1NMT0_HETAK</name>
<feature type="signal peptide" evidence="1">
    <location>
        <begin position="1"/>
        <end position="23"/>
    </location>
</feature>
<feature type="chain" id="PRO_5030160735" description="Thioredoxin domain-containing protein" evidence="1">
    <location>
        <begin position="24"/>
        <end position="192"/>
    </location>
</feature>
<dbReference type="SUPFAM" id="SSF52833">
    <property type="entry name" value="Thioredoxin-like"/>
    <property type="match status" value="1"/>
</dbReference>
<sequence length="192" mass="21554">MKTAQLLVLSVVIVVSLINHASAFCASLTPSSALTRFAEQIFSPPRINIRFPTNYFINDEVDSSSVHQIRSLEEYRHVLREIEVTGQPLVLKFFSSSQGGIKAHKDFNALVKEFKGVKFCEIDYDVSPMLCSAVKKFPAVQVYKGTQVRKADDFSCGAKIYQKVNDRLSDLDMNLLDMSSDRHLEGIGEVIF</sequence>
<accession>A0A6V1NMT0</accession>
<keyword evidence="1" id="KW-0732">Signal</keyword>
<evidence type="ECO:0008006" key="3">
    <source>
        <dbReference type="Google" id="ProtNLM"/>
    </source>
</evidence>